<proteinExistence type="predicted"/>
<evidence type="ECO:0000313" key="2">
    <source>
        <dbReference type="WBParaSite" id="PDA_v2.g30738.t1"/>
    </source>
</evidence>
<protein>
    <submittedName>
        <fullName evidence="2">CUB-like domain-containing protein</fullName>
    </submittedName>
</protein>
<dbReference type="WBParaSite" id="PDA_v2.g30738.t1">
    <property type="protein sequence ID" value="PDA_v2.g30738.t1"/>
    <property type="gene ID" value="PDA_v2.g30738"/>
</dbReference>
<keyword evidence="1" id="KW-1185">Reference proteome</keyword>
<dbReference type="Proteomes" id="UP000887578">
    <property type="component" value="Unplaced"/>
</dbReference>
<evidence type="ECO:0000313" key="1">
    <source>
        <dbReference type="Proteomes" id="UP000887578"/>
    </source>
</evidence>
<dbReference type="AlphaFoldDB" id="A0A914QTH9"/>
<name>A0A914QTH9_9BILA</name>
<accession>A0A914QTH9</accession>
<sequence>MQQNDALEVCTSTGTLEIFIPQLVYFFDLREFYLYDSNDLNNFVGSLNSIVETAASNDTFPLSLKSTSKCFTLYLQDDIFFGKDYTIFFKNDDDSNKNCADSNTVYQIPPPSMPDMNVTIESTQSGSCEMIILTADYNSTLLSRIWISDISVSDNEGQYSVNSAENGKELFSFKGSDAAKWINFCVYTPALSITAPPSASITISMSGNFQGML</sequence>
<organism evidence="1 2">
    <name type="scientific">Panagrolaimus davidi</name>
    <dbReference type="NCBI Taxonomy" id="227884"/>
    <lineage>
        <taxon>Eukaryota</taxon>
        <taxon>Metazoa</taxon>
        <taxon>Ecdysozoa</taxon>
        <taxon>Nematoda</taxon>
        <taxon>Chromadorea</taxon>
        <taxon>Rhabditida</taxon>
        <taxon>Tylenchina</taxon>
        <taxon>Panagrolaimomorpha</taxon>
        <taxon>Panagrolaimoidea</taxon>
        <taxon>Panagrolaimidae</taxon>
        <taxon>Panagrolaimus</taxon>
    </lineage>
</organism>
<reference evidence="2" key="1">
    <citation type="submission" date="2022-11" db="UniProtKB">
        <authorList>
            <consortium name="WormBaseParasite"/>
        </authorList>
    </citation>
    <scope>IDENTIFICATION</scope>
</reference>